<dbReference type="Proteomes" id="UP000293671">
    <property type="component" value="Unassembled WGS sequence"/>
</dbReference>
<protein>
    <submittedName>
        <fullName evidence="13">Short chain enoyl-CoA hydratase /3-hydroxyacyl-CoA dehydrogenase</fullName>
    </submittedName>
</protein>
<dbReference type="InterPro" id="IPR050136">
    <property type="entry name" value="FA_oxidation_alpha_subunit"/>
</dbReference>
<reference evidence="13 14" key="1">
    <citation type="submission" date="2019-02" db="EMBL/GenBank/DDBJ databases">
        <title>Genomic Encyclopedia of Type Strains, Phase IV (KMG-IV): sequencing the most valuable type-strain genomes for metagenomic binning, comparative biology and taxonomic classification.</title>
        <authorList>
            <person name="Goeker M."/>
        </authorList>
    </citation>
    <scope>NUCLEOTIDE SEQUENCE [LARGE SCALE GENOMIC DNA]</scope>
    <source>
        <strain evidence="13 14">DSM 19570</strain>
    </source>
</reference>
<evidence type="ECO:0000259" key="12">
    <source>
        <dbReference type="Pfam" id="PF02737"/>
    </source>
</evidence>
<dbReference type="EMBL" id="SHKP01000010">
    <property type="protein sequence ID" value="RZT91971.1"/>
    <property type="molecule type" value="Genomic_DNA"/>
</dbReference>
<dbReference type="Gene3D" id="3.90.226.10">
    <property type="entry name" value="2-enoyl-CoA Hydratase, Chain A, domain 1"/>
    <property type="match status" value="1"/>
</dbReference>
<dbReference type="Pfam" id="PF00378">
    <property type="entry name" value="ECH_1"/>
    <property type="match status" value="1"/>
</dbReference>
<feature type="domain" description="3-hydroxyacyl-CoA dehydrogenase C-terminal" evidence="11">
    <location>
        <begin position="497"/>
        <end position="597"/>
    </location>
</feature>
<name>A0A4Q7V5Y0_9BURK</name>
<evidence type="ECO:0000256" key="2">
    <source>
        <dbReference type="ARBA" id="ARBA00007005"/>
    </source>
</evidence>
<dbReference type="InterPro" id="IPR006176">
    <property type="entry name" value="3-OHacyl-CoA_DH_NAD-bd"/>
</dbReference>
<keyword evidence="4" id="KW-0442">Lipid degradation</keyword>
<evidence type="ECO:0000313" key="13">
    <source>
        <dbReference type="EMBL" id="RZT91971.1"/>
    </source>
</evidence>
<evidence type="ECO:0000256" key="8">
    <source>
        <dbReference type="ARBA" id="ARBA00023239"/>
    </source>
</evidence>
<dbReference type="UniPathway" id="UPA00659"/>
<keyword evidence="14" id="KW-1185">Reference proteome</keyword>
<evidence type="ECO:0000256" key="6">
    <source>
        <dbReference type="ARBA" id="ARBA00023027"/>
    </source>
</evidence>
<sequence>MNSIRYEQDAQGIVTLTFDAPGAPVNTMTPQWQADLTSCVERLYAEKDGVRGVILASAKDTFFAGADLKAVLELKPDAGAAVFADIEITKKQFRRLEQLGRPVVAMLAGTALGGGWELALAAHQRIAVDSPKIQFGLPEVTLGLLPGASGVTKTVRLLGLLESMPYLVEGKTLRPAEAHKLGLVGELVASADQLRAAAIKWIEANPNAVQPWDVKGHKIPGGTPSSPKVAQALAIGPSMLRQKTRGLYPAPEAILACMVEGAQVDFDTALRIESRWLATLVASPVTHALIGVFFDRNLVKSGASRPKDVPKWKASKVGILGAGMMGAGIAYSNAMRGVACVLKDVSIERAEQGKSYTKKLSDKRVARGIMAADKQAATLALITPTAAASDLRGCDLIIEAVFEQRALKATVTQEAEPMLAPGGFFASNTSTLPITGLATASARPDKFIGLHFFSPVDKMELVEIIKGRQTDAETLARAYDYVLQIGKTPIVVNDSRGFYTSRTFGTFVMEGCAMLEEGIPATVIENAALAAGMPVGPLAVLDETSLSLSVHVMAQTAADLAAEGKRFDKRPGEALVEMMVKEFKRPGRAAGGGFYDYPEGEKKRLWPGLKERFEKPGVAWDIAELRDRILYRQAVETLRCLADGVLESGHDANIGSIFGIGFPAWTGGAWRFIEAQGLDAFCARARELAAAHGERFTPPVLPAGWAPGQKVG</sequence>
<dbReference type="Pfam" id="PF02737">
    <property type="entry name" value="3HCDH_N"/>
    <property type="match status" value="1"/>
</dbReference>
<dbReference type="PANTHER" id="PTHR43612:SF3">
    <property type="entry name" value="TRIFUNCTIONAL ENZYME SUBUNIT ALPHA, MITOCHONDRIAL"/>
    <property type="match status" value="1"/>
</dbReference>
<keyword evidence="3" id="KW-0276">Fatty acid metabolism</keyword>
<keyword evidence="5" id="KW-0560">Oxidoreductase</keyword>
<dbReference type="GO" id="GO:0006635">
    <property type="term" value="P:fatty acid beta-oxidation"/>
    <property type="evidence" value="ECO:0007669"/>
    <property type="project" value="UniProtKB-UniPathway"/>
</dbReference>
<evidence type="ECO:0000256" key="3">
    <source>
        <dbReference type="ARBA" id="ARBA00022832"/>
    </source>
</evidence>
<proteinExistence type="inferred from homology"/>
<dbReference type="InterPro" id="IPR029045">
    <property type="entry name" value="ClpP/crotonase-like_dom_sf"/>
</dbReference>
<comment type="caution">
    <text evidence="13">The sequence shown here is derived from an EMBL/GenBank/DDBJ whole genome shotgun (WGS) entry which is preliminary data.</text>
</comment>
<dbReference type="Gene3D" id="3.40.50.720">
    <property type="entry name" value="NAD(P)-binding Rossmann-like Domain"/>
    <property type="match status" value="1"/>
</dbReference>
<evidence type="ECO:0000256" key="4">
    <source>
        <dbReference type="ARBA" id="ARBA00022963"/>
    </source>
</evidence>
<dbReference type="SUPFAM" id="SSF51735">
    <property type="entry name" value="NAD(P)-binding Rossmann-fold domains"/>
    <property type="match status" value="1"/>
</dbReference>
<dbReference type="GO" id="GO:0016509">
    <property type="term" value="F:long-chain (3S)-3-hydroxyacyl-CoA dehydrogenase (NAD+) activity"/>
    <property type="evidence" value="ECO:0007669"/>
    <property type="project" value="TreeGrafter"/>
</dbReference>
<gene>
    <name evidence="13" type="ORF">EV670_3648</name>
</gene>
<dbReference type="CDD" id="cd06558">
    <property type="entry name" value="crotonase-like"/>
    <property type="match status" value="1"/>
</dbReference>
<comment type="similarity">
    <text evidence="2">In the central section; belongs to the 3-hydroxyacyl-CoA dehydrogenase family.</text>
</comment>
<evidence type="ECO:0000256" key="9">
    <source>
        <dbReference type="ARBA" id="ARBA00023268"/>
    </source>
</evidence>
<evidence type="ECO:0000256" key="5">
    <source>
        <dbReference type="ARBA" id="ARBA00023002"/>
    </source>
</evidence>
<evidence type="ECO:0000256" key="1">
    <source>
        <dbReference type="ARBA" id="ARBA00005005"/>
    </source>
</evidence>
<dbReference type="InterPro" id="IPR036291">
    <property type="entry name" value="NAD(P)-bd_dom_sf"/>
</dbReference>
<dbReference type="OrthoDB" id="5287258at2"/>
<keyword evidence="7" id="KW-0443">Lipid metabolism</keyword>
<dbReference type="GO" id="GO:0004300">
    <property type="term" value="F:enoyl-CoA hydratase activity"/>
    <property type="evidence" value="ECO:0007669"/>
    <property type="project" value="TreeGrafter"/>
</dbReference>
<evidence type="ECO:0000259" key="11">
    <source>
        <dbReference type="Pfam" id="PF00725"/>
    </source>
</evidence>
<comment type="pathway">
    <text evidence="1">Lipid metabolism; fatty acid beta-oxidation.</text>
</comment>
<dbReference type="PANTHER" id="PTHR43612">
    <property type="entry name" value="TRIFUNCTIONAL ENZYME SUBUNIT ALPHA"/>
    <property type="match status" value="1"/>
</dbReference>
<dbReference type="InterPro" id="IPR001753">
    <property type="entry name" value="Enoyl-CoA_hydra/iso"/>
</dbReference>
<dbReference type="InterPro" id="IPR006108">
    <property type="entry name" value="3HC_DH_C"/>
</dbReference>
<evidence type="ECO:0000256" key="10">
    <source>
        <dbReference type="ARBA" id="ARBA00049556"/>
    </source>
</evidence>
<dbReference type="FunFam" id="3.40.50.720:FF:000009">
    <property type="entry name" value="Fatty oxidation complex, alpha subunit"/>
    <property type="match status" value="1"/>
</dbReference>
<keyword evidence="8" id="KW-0456">Lyase</keyword>
<dbReference type="Gene3D" id="1.10.1040.50">
    <property type="match status" value="1"/>
</dbReference>
<comment type="catalytic activity">
    <reaction evidence="10">
        <text>a (3S)-3-hydroxyacyl-CoA + NAD(+) = a 3-oxoacyl-CoA + NADH + H(+)</text>
        <dbReference type="Rhea" id="RHEA:22432"/>
        <dbReference type="ChEBI" id="CHEBI:15378"/>
        <dbReference type="ChEBI" id="CHEBI:57318"/>
        <dbReference type="ChEBI" id="CHEBI:57540"/>
        <dbReference type="ChEBI" id="CHEBI:57945"/>
        <dbReference type="ChEBI" id="CHEBI:90726"/>
        <dbReference type="EC" id="1.1.1.35"/>
    </reaction>
</comment>
<dbReference type="Pfam" id="PF00725">
    <property type="entry name" value="3HCDH"/>
    <property type="match status" value="1"/>
</dbReference>
<keyword evidence="6" id="KW-0520">NAD</keyword>
<dbReference type="SUPFAM" id="SSF48179">
    <property type="entry name" value="6-phosphogluconate dehydrogenase C-terminal domain-like"/>
    <property type="match status" value="2"/>
</dbReference>
<accession>A0A4Q7V5Y0</accession>
<dbReference type="InterPro" id="IPR008927">
    <property type="entry name" value="6-PGluconate_DH-like_C_sf"/>
</dbReference>
<dbReference type="SUPFAM" id="SSF52096">
    <property type="entry name" value="ClpP/crotonase"/>
    <property type="match status" value="1"/>
</dbReference>
<evidence type="ECO:0000256" key="7">
    <source>
        <dbReference type="ARBA" id="ARBA00023098"/>
    </source>
</evidence>
<dbReference type="GO" id="GO:0070403">
    <property type="term" value="F:NAD+ binding"/>
    <property type="evidence" value="ECO:0007669"/>
    <property type="project" value="InterPro"/>
</dbReference>
<feature type="domain" description="3-hydroxyacyl-CoA dehydrogenase NAD binding" evidence="12">
    <location>
        <begin position="316"/>
        <end position="494"/>
    </location>
</feature>
<dbReference type="AlphaFoldDB" id="A0A4Q7V5Y0"/>
<organism evidence="13 14">
    <name type="scientific">Rivibacter subsaxonicus</name>
    <dbReference type="NCBI Taxonomy" id="457575"/>
    <lineage>
        <taxon>Bacteria</taxon>
        <taxon>Pseudomonadati</taxon>
        <taxon>Pseudomonadota</taxon>
        <taxon>Betaproteobacteria</taxon>
        <taxon>Burkholderiales</taxon>
        <taxon>Rivibacter</taxon>
    </lineage>
</organism>
<evidence type="ECO:0000313" key="14">
    <source>
        <dbReference type="Proteomes" id="UP000293671"/>
    </source>
</evidence>
<dbReference type="RefSeq" id="WP_130434826.1">
    <property type="nucleotide sequence ID" value="NZ_SHKP01000010.1"/>
</dbReference>
<keyword evidence="9" id="KW-0511">Multifunctional enzyme</keyword>